<dbReference type="STRING" id="1921010.MMIC_P0438"/>
<comment type="caution">
    <text evidence="1">The sequence shown here is derived from an EMBL/GenBank/DDBJ whole genome shotgun (WGS) entry which is preliminary data.</text>
</comment>
<proteinExistence type="predicted"/>
<evidence type="ECO:0000313" key="2">
    <source>
        <dbReference type="Proteomes" id="UP000231632"/>
    </source>
</evidence>
<dbReference type="EMBL" id="BDFD01000002">
    <property type="protein sequence ID" value="GAV19504.1"/>
    <property type="molecule type" value="Genomic_DNA"/>
</dbReference>
<dbReference type="AlphaFoldDB" id="A0A1L8CKR1"/>
<evidence type="ECO:0000313" key="1">
    <source>
        <dbReference type="EMBL" id="GAV19504.1"/>
    </source>
</evidence>
<dbReference type="Proteomes" id="UP000231632">
    <property type="component" value="Unassembled WGS sequence"/>
</dbReference>
<keyword evidence="2" id="KW-1185">Reference proteome</keyword>
<dbReference type="RefSeq" id="WP_171966434.1">
    <property type="nucleotide sequence ID" value="NZ_BDFD01000002.1"/>
</dbReference>
<protein>
    <submittedName>
        <fullName evidence="1">Uncharacterized protein</fullName>
    </submittedName>
</protein>
<name>A0A1L8CKR1_9PROT</name>
<organism evidence="1 2">
    <name type="scientific">Mariprofundus micogutta</name>
    <dbReference type="NCBI Taxonomy" id="1921010"/>
    <lineage>
        <taxon>Bacteria</taxon>
        <taxon>Pseudomonadati</taxon>
        <taxon>Pseudomonadota</taxon>
        <taxon>Candidatius Mariprofundia</taxon>
        <taxon>Mariprofundales</taxon>
        <taxon>Mariprofundaceae</taxon>
        <taxon>Mariprofundus</taxon>
    </lineage>
</organism>
<gene>
    <name evidence="1" type="ORF">MMIC_P0438</name>
</gene>
<accession>A0A1L8CKR1</accession>
<reference evidence="1 2" key="1">
    <citation type="journal article" date="2017" name="Arch. Microbiol.">
        <title>Mariprofundus micogutta sp. nov., a novel iron-oxidizing zetaproteobacterium isolated from a deep-sea hydrothermal field at the Bayonnaise knoll of the Izu-Ogasawara arc, and a description of Mariprofundales ord. nov. and Zetaproteobacteria classis nov.</title>
        <authorList>
            <person name="Makita H."/>
            <person name="Tanaka E."/>
            <person name="Mitsunobu S."/>
            <person name="Miyazaki M."/>
            <person name="Nunoura T."/>
            <person name="Uematsu K."/>
            <person name="Takaki Y."/>
            <person name="Nishi S."/>
            <person name="Shimamura S."/>
            <person name="Takai K."/>
        </authorList>
    </citation>
    <scope>NUCLEOTIDE SEQUENCE [LARGE SCALE GENOMIC DNA]</scope>
    <source>
        <strain evidence="1 2">ET2</strain>
    </source>
</reference>
<sequence>MFNDDLDLCKIMRCYAQMNPHIAHAEIAFLMDLPCDDEVEYDDSPVFE</sequence>